<dbReference type="Proteomes" id="UP000657574">
    <property type="component" value="Unassembled WGS sequence"/>
</dbReference>
<reference evidence="1" key="2">
    <citation type="submission" date="2020-09" db="EMBL/GenBank/DDBJ databases">
        <authorList>
            <person name="Sun Q."/>
            <person name="Ohkuma M."/>
        </authorList>
    </citation>
    <scope>NUCLEOTIDE SEQUENCE</scope>
    <source>
        <strain evidence="1">JCM 3086</strain>
    </source>
</reference>
<dbReference type="RefSeq" id="WP_189313281.1">
    <property type="nucleotide sequence ID" value="NZ_BMQA01000016.1"/>
</dbReference>
<keyword evidence="2" id="KW-1185">Reference proteome</keyword>
<dbReference type="InterPro" id="IPR029058">
    <property type="entry name" value="AB_hydrolase_fold"/>
</dbReference>
<protein>
    <recommendedName>
        <fullName evidence="3">Alpha/beta hydrolase</fullName>
    </recommendedName>
</protein>
<dbReference type="Gene3D" id="3.40.50.1820">
    <property type="entry name" value="alpha/beta hydrolase"/>
    <property type="match status" value="1"/>
</dbReference>
<gene>
    <name evidence="1" type="ORF">GCM10010121_047700</name>
</gene>
<dbReference type="SUPFAM" id="SSF53474">
    <property type="entry name" value="alpha/beta-Hydrolases"/>
    <property type="match status" value="1"/>
</dbReference>
<comment type="caution">
    <text evidence="1">The sequence shown here is derived from an EMBL/GenBank/DDBJ whole genome shotgun (WGS) entry which is preliminary data.</text>
</comment>
<evidence type="ECO:0000313" key="2">
    <source>
        <dbReference type="Proteomes" id="UP000657574"/>
    </source>
</evidence>
<name>A0A917NUW5_9ACTN</name>
<dbReference type="AlphaFoldDB" id="A0A917NUW5"/>
<evidence type="ECO:0000313" key="1">
    <source>
        <dbReference type="EMBL" id="GGJ30842.1"/>
    </source>
</evidence>
<dbReference type="EMBL" id="BMQA01000016">
    <property type="protein sequence ID" value="GGJ30842.1"/>
    <property type="molecule type" value="Genomic_DNA"/>
</dbReference>
<evidence type="ECO:0008006" key="3">
    <source>
        <dbReference type="Google" id="ProtNLM"/>
    </source>
</evidence>
<proteinExistence type="predicted"/>
<sequence length="54" mass="5986">MSDSQDVFGSACRARKVPSKPDARLHVLPHAGHWIQVGQAERFVAVARLFLAEE</sequence>
<reference evidence="1" key="1">
    <citation type="journal article" date="2014" name="Int. J. Syst. Evol. Microbiol.">
        <title>Complete genome sequence of Corynebacterium casei LMG S-19264T (=DSM 44701T), isolated from a smear-ripened cheese.</title>
        <authorList>
            <consortium name="US DOE Joint Genome Institute (JGI-PGF)"/>
            <person name="Walter F."/>
            <person name="Albersmeier A."/>
            <person name="Kalinowski J."/>
            <person name="Ruckert C."/>
        </authorList>
    </citation>
    <scope>NUCLEOTIDE SEQUENCE</scope>
    <source>
        <strain evidence="1">JCM 3086</strain>
    </source>
</reference>
<accession>A0A917NUW5</accession>
<organism evidence="1 2">
    <name type="scientific">Streptomyces brasiliensis</name>
    <dbReference type="NCBI Taxonomy" id="1954"/>
    <lineage>
        <taxon>Bacteria</taxon>
        <taxon>Bacillati</taxon>
        <taxon>Actinomycetota</taxon>
        <taxon>Actinomycetes</taxon>
        <taxon>Kitasatosporales</taxon>
        <taxon>Streptomycetaceae</taxon>
        <taxon>Streptomyces</taxon>
    </lineage>
</organism>